<gene>
    <name evidence="1" type="ORF">MACH21_21790</name>
</gene>
<dbReference type="Proteomes" id="UP001337723">
    <property type="component" value="Chromosome"/>
</dbReference>
<proteinExistence type="predicted"/>
<dbReference type="EMBL" id="AP027266">
    <property type="protein sequence ID" value="BDW86002.1"/>
    <property type="molecule type" value="Genomic_DNA"/>
</dbReference>
<accession>A0AA48H915</accession>
<name>A0AA48H915_9RHOB</name>
<sequence length="228" mass="25228">MLIVSDTTISNRGVLETRSLPKKFMGRVQLVPRRGGFRLWTRMIVEIQILRYLSALLPFVAIPLLSRDLALPVTQAPLAMLIVIAFVEMKVLRLSKAGRARAVDADTAARRLDTLAFRARAALRKIAARHALTDGELRLVIEQSELARIAPLTLVSVQTDRPAPRLLSLDEGDRAALADLFDADLTERDLLAVNHRDDLYIRDIAQETRAVSAHARLAAALEKRAASA</sequence>
<dbReference type="AlphaFoldDB" id="A0AA48H915"/>
<protein>
    <submittedName>
        <fullName evidence="1">Uncharacterized protein</fullName>
    </submittedName>
</protein>
<organism evidence="1 2">
    <name type="scientific">Roseicyclus marinus</name>
    <dbReference type="NCBI Taxonomy" id="2161673"/>
    <lineage>
        <taxon>Bacteria</taxon>
        <taxon>Pseudomonadati</taxon>
        <taxon>Pseudomonadota</taxon>
        <taxon>Alphaproteobacteria</taxon>
        <taxon>Rhodobacterales</taxon>
        <taxon>Roseobacteraceae</taxon>
        <taxon>Roseicyclus</taxon>
    </lineage>
</organism>
<evidence type="ECO:0000313" key="2">
    <source>
        <dbReference type="Proteomes" id="UP001337723"/>
    </source>
</evidence>
<dbReference type="KEGG" id="rmai:MACH21_21790"/>
<reference evidence="1 2" key="1">
    <citation type="submission" date="2023-01" db="EMBL/GenBank/DDBJ databases">
        <title>Complete genome sequence of Roseicyclus marinus strain Dej080120_10.</title>
        <authorList>
            <person name="Ueki S."/>
            <person name="Maruyama F."/>
        </authorList>
    </citation>
    <scope>NUCLEOTIDE SEQUENCE [LARGE SCALE GENOMIC DNA]</scope>
    <source>
        <strain evidence="1 2">Dej080120_10</strain>
    </source>
</reference>
<evidence type="ECO:0000313" key="1">
    <source>
        <dbReference type="EMBL" id="BDW86002.1"/>
    </source>
</evidence>
<dbReference type="RefSeq" id="WP_338271881.1">
    <property type="nucleotide sequence ID" value="NZ_AP027266.1"/>
</dbReference>
<keyword evidence="2" id="KW-1185">Reference proteome</keyword>